<dbReference type="AlphaFoldDB" id="A0A8H3AB84"/>
<comment type="caution">
    <text evidence="1">The sequence shown here is derived from an EMBL/GenBank/DDBJ whole genome shotgun (WGS) entry which is preliminary data.</text>
</comment>
<dbReference type="PANTHER" id="PTHR14187:SF5">
    <property type="entry name" value="HEAT SHOCK 70 KDA PROTEIN 12A"/>
    <property type="match status" value="1"/>
</dbReference>
<evidence type="ECO:0000313" key="2">
    <source>
        <dbReference type="Proteomes" id="UP000663853"/>
    </source>
</evidence>
<name>A0A8H3AB84_9AGAM</name>
<dbReference type="PANTHER" id="PTHR14187">
    <property type="entry name" value="ALPHA KINASE/ELONGATION FACTOR 2 KINASE"/>
    <property type="match status" value="1"/>
</dbReference>
<dbReference type="CDD" id="cd10170">
    <property type="entry name" value="ASKHA_NBD_HSP70"/>
    <property type="match status" value="1"/>
</dbReference>
<evidence type="ECO:0000313" key="1">
    <source>
        <dbReference type="EMBL" id="CAE6419843.1"/>
    </source>
</evidence>
<dbReference type="EMBL" id="CAJMXA010000175">
    <property type="protein sequence ID" value="CAE6419843.1"/>
    <property type="molecule type" value="Genomic_DNA"/>
</dbReference>
<dbReference type="Gene3D" id="3.30.420.40">
    <property type="match status" value="1"/>
</dbReference>
<reference evidence="1" key="1">
    <citation type="submission" date="2021-01" db="EMBL/GenBank/DDBJ databases">
        <authorList>
            <person name="Kaushik A."/>
        </authorList>
    </citation>
    <scope>NUCLEOTIDE SEQUENCE</scope>
    <source>
        <strain evidence="1">AG6-10EEA</strain>
    </source>
</reference>
<dbReference type="Proteomes" id="UP000663853">
    <property type="component" value="Unassembled WGS sequence"/>
</dbReference>
<gene>
    <name evidence="1" type="ORF">RDB_LOCUS11016</name>
</gene>
<feature type="non-terminal residue" evidence="1">
    <location>
        <position position="1"/>
    </location>
</feature>
<organism evidence="1 2">
    <name type="scientific">Rhizoctonia solani</name>
    <dbReference type="NCBI Taxonomy" id="456999"/>
    <lineage>
        <taxon>Eukaryota</taxon>
        <taxon>Fungi</taxon>
        <taxon>Dikarya</taxon>
        <taxon>Basidiomycota</taxon>
        <taxon>Agaricomycotina</taxon>
        <taxon>Agaricomycetes</taxon>
        <taxon>Cantharellales</taxon>
        <taxon>Ceratobasidiaceae</taxon>
        <taxon>Rhizoctonia</taxon>
    </lineage>
</organism>
<sequence>AEELAESNHWTFAKNFNLHLFSESTRSLYGINLDRVSLLQIHTDYLRYLLRHTQAFFQDRVVLGAEIWERYKSTIEVVITHPNEWGTRKQTFPRNAVVGAGYADAKNASTGLNFMSKTEAFAYYGLFHSDLRHVVNGTTLLICDAGEEIVDITVFTLVSKYPALNIREKRQGACIRAGVALIDLELDRYLRQFLSGAGLSDEIVDEYTNAGVSDFKNAPKRMFSGEDQISRIRLGGSFTDSLIGVRRGILTLSGCVK</sequence>
<accession>A0A8H3AB84</accession>
<protein>
    <submittedName>
        <fullName evidence="1">Uncharacterized protein</fullName>
    </submittedName>
</protein>
<proteinExistence type="predicted"/>